<keyword evidence="1" id="KW-0732">Signal</keyword>
<sequence length="144" mass="16216" precursor="true">MSKKKLIFVAVLALSGLLLAQVQPLKPAVNIPFTPQLLTTIKEQDVIGQYGSVWKIYWDGWEGTLVLFRGGKGYIEDSDRNRYDLTYVILKNPQDNIMGMTGPGYTGKNSNLGHRIVFLVDFARTPNDTKDDQRFDGYVLEVST</sequence>
<dbReference type="PATRIC" id="fig|688269.3.peg.489"/>
<dbReference type="RefSeq" id="WP_013931789.1">
    <property type="nucleotide sequence ID" value="NC_015707.1"/>
</dbReference>
<evidence type="ECO:0000256" key="1">
    <source>
        <dbReference type="SAM" id="SignalP"/>
    </source>
</evidence>
<proteinExistence type="predicted"/>
<dbReference type="Proteomes" id="UP000006804">
    <property type="component" value="Chromosome"/>
</dbReference>
<dbReference type="AlphaFoldDB" id="F7YWX4"/>
<feature type="chain" id="PRO_5003367071" evidence="1">
    <location>
        <begin position="21"/>
        <end position="144"/>
    </location>
</feature>
<name>F7YWX4_9THEM</name>
<keyword evidence="3" id="KW-1185">Reference proteome</keyword>
<dbReference type="KEGG" id="tta:Theth_0474"/>
<gene>
    <name evidence="2" type="ORF">Theth_0474</name>
</gene>
<dbReference type="HOGENOM" id="CLU_132644_0_0_0"/>
<dbReference type="STRING" id="688269.Theth_0474"/>
<reference evidence="2 3" key="1">
    <citation type="submission" date="2010-11" db="EMBL/GenBank/DDBJ databases">
        <title>The complete genome of Thermotoga thermarum DSM 5069.</title>
        <authorList>
            <consortium name="US DOE Joint Genome Institute (JGI-PGF)"/>
            <person name="Lucas S."/>
            <person name="Copeland A."/>
            <person name="Lapidus A."/>
            <person name="Bruce D."/>
            <person name="Goodwin L."/>
            <person name="Pitluck S."/>
            <person name="Kyrpides N."/>
            <person name="Mavromatis K."/>
            <person name="Ivanova N."/>
            <person name="Zeytun A."/>
            <person name="Brettin T."/>
            <person name="Detter J.C."/>
            <person name="Tapia R."/>
            <person name="Han C."/>
            <person name="Land M."/>
            <person name="Hauser L."/>
            <person name="Markowitz V."/>
            <person name="Cheng J.-F."/>
            <person name="Hugenholtz P."/>
            <person name="Woyke T."/>
            <person name="Wu D."/>
            <person name="Spring S."/>
            <person name="Schroeder M."/>
            <person name="Brambilla E."/>
            <person name="Klenk H.-P."/>
            <person name="Eisen J.A."/>
        </authorList>
    </citation>
    <scope>NUCLEOTIDE SEQUENCE [LARGE SCALE GENOMIC DNA]</scope>
    <source>
        <strain evidence="2 3">DSM 5069</strain>
    </source>
</reference>
<protein>
    <submittedName>
        <fullName evidence="2">Uncharacterized protein</fullName>
    </submittedName>
</protein>
<accession>F7YWX4</accession>
<organism evidence="2 3">
    <name type="scientific">Pseudothermotoga thermarum DSM 5069</name>
    <dbReference type="NCBI Taxonomy" id="688269"/>
    <lineage>
        <taxon>Bacteria</taxon>
        <taxon>Thermotogati</taxon>
        <taxon>Thermotogota</taxon>
        <taxon>Thermotogae</taxon>
        <taxon>Thermotogales</taxon>
        <taxon>Thermotogaceae</taxon>
        <taxon>Pseudothermotoga</taxon>
    </lineage>
</organism>
<evidence type="ECO:0000313" key="3">
    <source>
        <dbReference type="Proteomes" id="UP000006804"/>
    </source>
</evidence>
<evidence type="ECO:0000313" key="2">
    <source>
        <dbReference type="EMBL" id="AEH50566.1"/>
    </source>
</evidence>
<dbReference type="EMBL" id="CP002351">
    <property type="protein sequence ID" value="AEH50566.1"/>
    <property type="molecule type" value="Genomic_DNA"/>
</dbReference>
<feature type="signal peptide" evidence="1">
    <location>
        <begin position="1"/>
        <end position="20"/>
    </location>
</feature>